<evidence type="ECO:0008006" key="4">
    <source>
        <dbReference type="Google" id="ProtNLM"/>
    </source>
</evidence>
<sequence>MTMMPLRVTRRSAFSSAAALRYFHVSCLRQCGAATVVAPSPCSPQYDDNHSLISPSLSSKSSDATKFHLFSHRHHKSPIFHHTRKFSTDKATNQEHIQNEAAASTQQPILIYESPFASLTLKLKRISLTSAAIGLIGLPALSFFYGSAGGVPPTGQLAVIATAGVTAVGSTALLGYCFSPYVHTLEIIPDDNAEEGRGKLVRIVTRDVFARKVVTVFDPNMDVSRPGSGNSRPFCNFVVRGMPFYIHPDLLTDGKLRVQLLREEGLENAGGEIKRKTDDDEFL</sequence>
<organism evidence="2 3">
    <name type="scientific">Cyclotella cryptica</name>
    <dbReference type="NCBI Taxonomy" id="29204"/>
    <lineage>
        <taxon>Eukaryota</taxon>
        <taxon>Sar</taxon>
        <taxon>Stramenopiles</taxon>
        <taxon>Ochrophyta</taxon>
        <taxon>Bacillariophyta</taxon>
        <taxon>Coscinodiscophyceae</taxon>
        <taxon>Thalassiosirophycidae</taxon>
        <taxon>Stephanodiscales</taxon>
        <taxon>Stephanodiscaceae</taxon>
        <taxon>Cyclotella</taxon>
    </lineage>
</organism>
<dbReference type="EMBL" id="JABMIG020000006">
    <property type="protein sequence ID" value="KAL3804657.1"/>
    <property type="molecule type" value="Genomic_DNA"/>
</dbReference>
<proteinExistence type="predicted"/>
<gene>
    <name evidence="2" type="ORF">HJC23_008472</name>
</gene>
<dbReference type="AlphaFoldDB" id="A0ABD3QWI3"/>
<dbReference type="InterPro" id="IPR009724">
    <property type="entry name" value="TMEM70"/>
</dbReference>
<dbReference type="PANTHER" id="PTHR13281">
    <property type="entry name" value="TRANSMEMBRANE PROTEIN 70, MITOCHONDRIAL"/>
    <property type="match status" value="1"/>
</dbReference>
<feature type="transmembrane region" description="Helical" evidence="1">
    <location>
        <begin position="126"/>
        <end position="145"/>
    </location>
</feature>
<dbReference type="PANTHER" id="PTHR13281:SF0">
    <property type="entry name" value="TRANSMEMBRANE PROTEIN 70, MITOCHONDRIAL"/>
    <property type="match status" value="1"/>
</dbReference>
<name>A0ABD3QWI3_9STRA</name>
<protein>
    <recommendedName>
        <fullName evidence="4">Transmembrane protein 186</fullName>
    </recommendedName>
</protein>
<evidence type="ECO:0000313" key="3">
    <source>
        <dbReference type="Proteomes" id="UP001516023"/>
    </source>
</evidence>
<evidence type="ECO:0000313" key="2">
    <source>
        <dbReference type="EMBL" id="KAL3804657.1"/>
    </source>
</evidence>
<comment type="caution">
    <text evidence="2">The sequence shown here is derived from an EMBL/GenBank/DDBJ whole genome shotgun (WGS) entry which is preliminary data.</text>
</comment>
<reference evidence="2 3" key="1">
    <citation type="journal article" date="2020" name="G3 (Bethesda)">
        <title>Improved Reference Genome for Cyclotella cryptica CCMP332, a Model for Cell Wall Morphogenesis, Salinity Adaptation, and Lipid Production in Diatoms (Bacillariophyta).</title>
        <authorList>
            <person name="Roberts W.R."/>
            <person name="Downey K.M."/>
            <person name="Ruck E.C."/>
            <person name="Traller J.C."/>
            <person name="Alverson A.J."/>
        </authorList>
    </citation>
    <scope>NUCLEOTIDE SEQUENCE [LARGE SCALE GENOMIC DNA]</scope>
    <source>
        <strain evidence="2 3">CCMP332</strain>
    </source>
</reference>
<keyword evidence="3" id="KW-1185">Reference proteome</keyword>
<keyword evidence="1" id="KW-0812">Transmembrane</keyword>
<accession>A0ABD3QWI3</accession>
<keyword evidence="1" id="KW-1133">Transmembrane helix</keyword>
<keyword evidence="1" id="KW-0472">Membrane</keyword>
<evidence type="ECO:0000256" key="1">
    <source>
        <dbReference type="SAM" id="Phobius"/>
    </source>
</evidence>
<dbReference type="Proteomes" id="UP001516023">
    <property type="component" value="Unassembled WGS sequence"/>
</dbReference>
<feature type="transmembrane region" description="Helical" evidence="1">
    <location>
        <begin position="157"/>
        <end position="178"/>
    </location>
</feature>